<name>A0A3B0PJ16_MYCGL</name>
<dbReference type="SUPFAM" id="SSF54631">
    <property type="entry name" value="CBS-domain pair"/>
    <property type="match status" value="1"/>
</dbReference>
<evidence type="ECO:0000313" key="1">
    <source>
        <dbReference type="EMBL" id="SYV94805.1"/>
    </source>
</evidence>
<sequence length="55" mass="6476">MKRERVQIAIVVNNFNEYESIGIITMEDLLEQLVGQIYDEQDEVGQVQEINAYTW</sequence>
<dbReference type="Gene3D" id="3.90.1280.20">
    <property type="match status" value="1"/>
</dbReference>
<dbReference type="AlphaFoldDB" id="A0A3B0PJ16"/>
<proteinExistence type="predicted"/>
<protein>
    <submittedName>
        <fullName evidence="1">Hemolysin C</fullName>
    </submittedName>
</protein>
<accession>A0A3B0PJ16</accession>
<reference evidence="2" key="1">
    <citation type="submission" date="2018-06" db="EMBL/GenBank/DDBJ databases">
        <authorList>
            <consortium name="Pathogen Informatics"/>
        </authorList>
    </citation>
    <scope>NUCLEOTIDE SEQUENCE [LARGE SCALE GENOMIC DNA]</scope>
    <source>
        <strain evidence="2">NCTC10115</strain>
    </source>
</reference>
<organism evidence="1 2">
    <name type="scientific">Mycoplasmoides gallisepticum</name>
    <name type="common">Mycoplasma gallisepticum</name>
    <dbReference type="NCBI Taxonomy" id="2096"/>
    <lineage>
        <taxon>Bacteria</taxon>
        <taxon>Bacillati</taxon>
        <taxon>Mycoplasmatota</taxon>
        <taxon>Mycoplasmoidales</taxon>
        <taxon>Mycoplasmoidaceae</taxon>
        <taxon>Mycoplasmoides</taxon>
    </lineage>
</organism>
<evidence type="ECO:0000313" key="2">
    <source>
        <dbReference type="Proteomes" id="UP000260136"/>
    </source>
</evidence>
<feature type="non-terminal residue" evidence="1">
    <location>
        <position position="55"/>
    </location>
</feature>
<dbReference type="InterPro" id="IPR046342">
    <property type="entry name" value="CBS_dom_sf"/>
</dbReference>
<dbReference type="EMBL" id="LS991952">
    <property type="protein sequence ID" value="SYV94805.1"/>
    <property type="molecule type" value="Genomic_DNA"/>
</dbReference>
<gene>
    <name evidence="1" type="primary">tlyC</name>
    <name evidence="1" type="ORF">NCTC10115_01074</name>
</gene>
<dbReference type="SMR" id="A0A3B0PJ16"/>
<dbReference type="Proteomes" id="UP000260136">
    <property type="component" value="Chromosome"/>
</dbReference>